<keyword evidence="10 15" id="KW-0408">Iron</keyword>
<feature type="binding site" evidence="14">
    <location>
        <position position="104"/>
    </location>
    <ligand>
        <name>Zn(2+)</name>
        <dbReference type="ChEBI" id="CHEBI:29105"/>
    </ligand>
</feature>
<dbReference type="Gene3D" id="3.30.1490.190">
    <property type="match status" value="1"/>
</dbReference>
<dbReference type="InterPro" id="IPR043135">
    <property type="entry name" value="Fur_C"/>
</dbReference>
<feature type="binding site" evidence="15">
    <location>
        <position position="98"/>
    </location>
    <ligand>
        <name>Fe cation</name>
        <dbReference type="ChEBI" id="CHEBI:24875"/>
    </ligand>
</feature>
<evidence type="ECO:0000256" key="12">
    <source>
        <dbReference type="ARBA" id="ARBA00023125"/>
    </source>
</evidence>
<keyword evidence="6" id="KW-0963">Cytoplasm</keyword>
<dbReference type="SUPFAM" id="SSF46785">
    <property type="entry name" value="Winged helix' DNA-binding domain"/>
    <property type="match status" value="1"/>
</dbReference>
<dbReference type="PANTHER" id="PTHR33202:SF2">
    <property type="entry name" value="FERRIC UPTAKE REGULATION PROTEIN"/>
    <property type="match status" value="1"/>
</dbReference>
<feature type="binding site" evidence="14">
    <location>
        <position position="144"/>
    </location>
    <ligand>
        <name>Zn(2+)</name>
        <dbReference type="ChEBI" id="CHEBI:29105"/>
    </ligand>
</feature>
<dbReference type="PANTHER" id="PTHR33202">
    <property type="entry name" value="ZINC UPTAKE REGULATION PROTEIN"/>
    <property type="match status" value="1"/>
</dbReference>
<feature type="binding site" evidence="14">
    <location>
        <position position="107"/>
    </location>
    <ligand>
        <name>Zn(2+)</name>
        <dbReference type="ChEBI" id="CHEBI:29105"/>
    </ligand>
</feature>
<feature type="binding site" evidence="14">
    <location>
        <position position="147"/>
    </location>
    <ligand>
        <name>Zn(2+)</name>
        <dbReference type="ChEBI" id="CHEBI:29105"/>
    </ligand>
</feature>
<organism evidence="16 17">
    <name type="scientific">Aliarcobacter skirrowii</name>
    <dbReference type="NCBI Taxonomy" id="28200"/>
    <lineage>
        <taxon>Bacteria</taxon>
        <taxon>Pseudomonadati</taxon>
        <taxon>Campylobacterota</taxon>
        <taxon>Epsilonproteobacteria</taxon>
        <taxon>Campylobacterales</taxon>
        <taxon>Arcobacteraceae</taxon>
        <taxon>Aliarcobacter</taxon>
    </lineage>
</organism>
<evidence type="ECO:0000256" key="14">
    <source>
        <dbReference type="PIRSR" id="PIRSR602481-1"/>
    </source>
</evidence>
<feature type="binding site" evidence="15">
    <location>
        <position position="119"/>
    </location>
    <ligand>
        <name>Fe cation</name>
        <dbReference type="ChEBI" id="CHEBI:24875"/>
    </ligand>
</feature>
<proteinExistence type="inferred from homology"/>
<keyword evidence="8 14" id="KW-0479">Metal-binding</keyword>
<protein>
    <recommendedName>
        <fullName evidence="5">Ferric uptake regulation protein</fullName>
    </recommendedName>
</protein>
<evidence type="ECO:0000256" key="2">
    <source>
        <dbReference type="ARBA" id="ARBA00004496"/>
    </source>
</evidence>
<evidence type="ECO:0000256" key="4">
    <source>
        <dbReference type="ARBA" id="ARBA00011738"/>
    </source>
</evidence>
<comment type="caution">
    <text evidence="16">The sequence shown here is derived from an EMBL/GenBank/DDBJ whole genome shotgun (WGS) entry which is preliminary data.</text>
</comment>
<dbReference type="Gene3D" id="1.10.10.10">
    <property type="entry name" value="Winged helix-like DNA-binding domain superfamily/Winged helix DNA-binding domain"/>
    <property type="match status" value="1"/>
</dbReference>
<dbReference type="InterPro" id="IPR002481">
    <property type="entry name" value="FUR"/>
</dbReference>
<evidence type="ECO:0000256" key="3">
    <source>
        <dbReference type="ARBA" id="ARBA00007957"/>
    </source>
</evidence>
<comment type="similarity">
    <text evidence="3">Belongs to the Fur family.</text>
</comment>
<comment type="subunit">
    <text evidence="4">Homodimer.</text>
</comment>
<dbReference type="Pfam" id="PF01475">
    <property type="entry name" value="FUR"/>
    <property type="match status" value="1"/>
</dbReference>
<dbReference type="RefSeq" id="WP_109065348.1">
    <property type="nucleotide sequence ID" value="NZ_JAUQUC010000037.1"/>
</dbReference>
<evidence type="ECO:0000256" key="6">
    <source>
        <dbReference type="ARBA" id="ARBA00022490"/>
    </source>
</evidence>
<evidence type="ECO:0000256" key="1">
    <source>
        <dbReference type="ARBA" id="ARBA00002997"/>
    </source>
</evidence>
<evidence type="ECO:0000256" key="8">
    <source>
        <dbReference type="ARBA" id="ARBA00022723"/>
    </source>
</evidence>
<evidence type="ECO:0000313" key="16">
    <source>
        <dbReference type="EMBL" id="PWE20196.1"/>
    </source>
</evidence>
<sequence>MKQNSDQEKIIEELRRIVKQKGLKYTEQREIILSVLLQADDHLTAEEIYNQIKKDYPDSNVGIATVYRALGFLEEIDLIASINFGAEGKKYESNTKSHHDHLICTECGVIVEFVDDEIEKRQEKIAKANKFKITDHSMQLYGICEKCQK</sequence>
<feature type="binding site" evidence="15">
    <location>
        <position position="100"/>
    </location>
    <ligand>
        <name>Fe cation</name>
        <dbReference type="ChEBI" id="CHEBI:24875"/>
    </ligand>
</feature>
<dbReference type="AlphaFoldDB" id="A0A2U2BZ35"/>
<dbReference type="InterPro" id="IPR036388">
    <property type="entry name" value="WH-like_DNA-bd_sf"/>
</dbReference>
<evidence type="ECO:0000256" key="13">
    <source>
        <dbReference type="ARBA" id="ARBA00023163"/>
    </source>
</evidence>
<keyword evidence="7" id="KW-0678">Repressor</keyword>
<keyword evidence="9 14" id="KW-0862">Zinc</keyword>
<evidence type="ECO:0000256" key="10">
    <source>
        <dbReference type="ARBA" id="ARBA00023004"/>
    </source>
</evidence>
<dbReference type="CDD" id="cd07153">
    <property type="entry name" value="Fur_like"/>
    <property type="match status" value="1"/>
</dbReference>
<name>A0A2U2BZ35_9BACT</name>
<evidence type="ECO:0000313" key="17">
    <source>
        <dbReference type="Proteomes" id="UP000245014"/>
    </source>
</evidence>
<evidence type="ECO:0000256" key="7">
    <source>
        <dbReference type="ARBA" id="ARBA00022491"/>
    </source>
</evidence>
<comment type="cofactor">
    <cofactor evidence="14">
        <name>Zn(2+)</name>
        <dbReference type="ChEBI" id="CHEBI:29105"/>
    </cofactor>
    <text evidence="14">Binds 1 zinc ion per subunit.</text>
</comment>
<dbReference type="GO" id="GO:0005829">
    <property type="term" value="C:cytosol"/>
    <property type="evidence" value="ECO:0007669"/>
    <property type="project" value="TreeGrafter"/>
</dbReference>
<reference evidence="16 17" key="1">
    <citation type="submission" date="2018-05" db="EMBL/GenBank/DDBJ databases">
        <title>Antimicrobial susceptibility testing and genomic analysis of Arcobacter skirrowii strains and one Arcobacter butzleri isolated from German poultry farms.</title>
        <authorList>
            <person name="Haenel I."/>
            <person name="Hotzel H."/>
            <person name="Tomaso H."/>
            <person name="Busch A."/>
        </authorList>
    </citation>
    <scope>NUCLEOTIDE SEQUENCE [LARGE SCALE GENOMIC DNA]</scope>
    <source>
        <strain evidence="17">v</strain>
    </source>
</reference>
<evidence type="ECO:0000256" key="11">
    <source>
        <dbReference type="ARBA" id="ARBA00023015"/>
    </source>
</evidence>
<dbReference type="FunFam" id="3.30.1490.190:FF:000001">
    <property type="entry name" value="Ferric uptake regulation protein"/>
    <property type="match status" value="1"/>
</dbReference>
<keyword evidence="11" id="KW-0805">Transcription regulation</keyword>
<comment type="cofactor">
    <cofactor evidence="15">
        <name>Mn(2+)</name>
        <dbReference type="ChEBI" id="CHEBI:29035"/>
    </cofactor>
    <cofactor evidence="15">
        <name>Fe(2+)</name>
        <dbReference type="ChEBI" id="CHEBI:29033"/>
    </cofactor>
    <text evidence="15">Binds 1 Mn(2+) or Fe(2+) ion per subunit.</text>
</comment>
<dbReference type="GO" id="GO:0003700">
    <property type="term" value="F:DNA-binding transcription factor activity"/>
    <property type="evidence" value="ECO:0007669"/>
    <property type="project" value="InterPro"/>
</dbReference>
<comment type="function">
    <text evidence="1">Acts as a global negative controlling element, employing Fe(2+) as a cofactor to bind the operator of the repressed genes.</text>
</comment>
<accession>A0A2U2BZ35</accession>
<dbReference type="GO" id="GO:0000976">
    <property type="term" value="F:transcription cis-regulatory region binding"/>
    <property type="evidence" value="ECO:0007669"/>
    <property type="project" value="TreeGrafter"/>
</dbReference>
<dbReference type="GO" id="GO:0045892">
    <property type="term" value="P:negative regulation of DNA-templated transcription"/>
    <property type="evidence" value="ECO:0007669"/>
    <property type="project" value="TreeGrafter"/>
</dbReference>
<keyword evidence="13" id="KW-0804">Transcription</keyword>
<dbReference type="Proteomes" id="UP000245014">
    <property type="component" value="Unassembled WGS sequence"/>
</dbReference>
<comment type="subcellular location">
    <subcellularLocation>
        <location evidence="2">Cytoplasm</location>
    </subcellularLocation>
</comment>
<dbReference type="GO" id="GO:0008270">
    <property type="term" value="F:zinc ion binding"/>
    <property type="evidence" value="ECO:0007669"/>
    <property type="project" value="TreeGrafter"/>
</dbReference>
<keyword evidence="12" id="KW-0238">DNA-binding</keyword>
<evidence type="ECO:0000256" key="9">
    <source>
        <dbReference type="ARBA" id="ARBA00022833"/>
    </source>
</evidence>
<feature type="binding site" evidence="15">
    <location>
        <position position="136"/>
    </location>
    <ligand>
        <name>Fe cation</name>
        <dbReference type="ChEBI" id="CHEBI:24875"/>
    </ligand>
</feature>
<gene>
    <name evidence="16" type="ORF">DF188_08455</name>
</gene>
<dbReference type="InterPro" id="IPR036390">
    <property type="entry name" value="WH_DNA-bd_sf"/>
</dbReference>
<dbReference type="GO" id="GO:1900705">
    <property type="term" value="P:negative regulation of siderophore biosynthetic process"/>
    <property type="evidence" value="ECO:0007669"/>
    <property type="project" value="TreeGrafter"/>
</dbReference>
<evidence type="ECO:0000256" key="15">
    <source>
        <dbReference type="PIRSR" id="PIRSR602481-2"/>
    </source>
</evidence>
<evidence type="ECO:0000256" key="5">
    <source>
        <dbReference type="ARBA" id="ARBA00020910"/>
    </source>
</evidence>
<dbReference type="STRING" id="28200.GCA_001572935_01186"/>
<dbReference type="EMBL" id="QEYI01000008">
    <property type="protein sequence ID" value="PWE20196.1"/>
    <property type="molecule type" value="Genomic_DNA"/>
</dbReference>